<dbReference type="GO" id="GO:0000981">
    <property type="term" value="F:DNA-binding transcription factor activity, RNA polymerase II-specific"/>
    <property type="evidence" value="ECO:0007669"/>
    <property type="project" value="InterPro"/>
</dbReference>
<sequence length="727" mass="79896">MPPSTAPTRRQYSSCDACRRSKRRCCLPPENDGDPHSVCTNCKRIGSPCTFDFAKSHSRVLTRRSRRRLTPRANLSGKCDESTSTLANGVDAVHDSQPVADQDILTSWLNIDLDHCLDENSTSFLHSTEFPDILADNATLARHHDGIATSLLTHRSDSVQHLVLYNTRLNIGSSPSSPLHLLNSKLSATILDQCLARIHDTIVTGCASRFIGYECNLYKPRHCYRLEDGDCGSPQDQKPVQLDPISKENVSITQDANYRMTILGAIRFLDHFSDLYGNRLTVPARRKSDAVLKAVLRAFSLQWLSPINSTTGVQLTNNHNSAVSRDTPRDSSMDAFYDSWFQARSLINSALSVPSFRVIYAILMFDGISIPAKASGETLVAHEFLDAGLQKLNCLTGLVEQYCMNLGPHSIYGPVMETSLSVVRWCGHVRDIGAALTADHVCKLSDVSGNDKGQMTSSRYEPMSPSRFHRSFNQDFDDSVPGLCRAAAAEAFRVWKHIVSIKGSLSSPIKNDIGSFPNLSADITSMITAVGKFKDVFGSSLDLCIGNIGYLSMRSRLSSVSILMFWNLGVFVLMESLKPTMTGLSPPCSHSIFSRLQTFTEEAALSVTRIAERVLSLPFEEMFNLQNGISAEASALSYHITPTLVAATFQKAIENILCLQLCSPRGVGTLSLHADSTWKQHIDAILKALVSLDATIGGLQASSLAIQTLMRNHGDIISDCWSCDFET</sequence>
<evidence type="ECO:0000313" key="7">
    <source>
        <dbReference type="Proteomes" id="UP000325672"/>
    </source>
</evidence>
<proteinExistence type="predicted"/>
<dbReference type="GO" id="GO:0009893">
    <property type="term" value="P:positive regulation of metabolic process"/>
    <property type="evidence" value="ECO:0007669"/>
    <property type="project" value="UniProtKB-ARBA"/>
</dbReference>
<dbReference type="CDD" id="cd00067">
    <property type="entry name" value="GAL4"/>
    <property type="match status" value="1"/>
</dbReference>
<dbReference type="GO" id="GO:0008270">
    <property type="term" value="F:zinc ion binding"/>
    <property type="evidence" value="ECO:0007669"/>
    <property type="project" value="InterPro"/>
</dbReference>
<evidence type="ECO:0000256" key="4">
    <source>
        <dbReference type="ARBA" id="ARBA00023242"/>
    </source>
</evidence>
<dbReference type="Gene3D" id="4.10.240.10">
    <property type="entry name" value="Zn(2)-C6 fungal-type DNA-binding domain"/>
    <property type="match status" value="1"/>
</dbReference>
<dbReference type="PROSITE" id="PS50048">
    <property type="entry name" value="ZN2_CY6_FUNGAL_2"/>
    <property type="match status" value="1"/>
</dbReference>
<reference evidence="6 7" key="1">
    <citation type="submission" date="2019-04" db="EMBL/GenBank/DDBJ databases">
        <title>Friends and foes A comparative genomics study of 23 Aspergillus species from section Flavi.</title>
        <authorList>
            <consortium name="DOE Joint Genome Institute"/>
            <person name="Kjaerbolling I."/>
            <person name="Vesth T."/>
            <person name="Frisvad J.C."/>
            <person name="Nybo J.L."/>
            <person name="Theobald S."/>
            <person name="Kildgaard S."/>
            <person name="Isbrandt T."/>
            <person name="Kuo A."/>
            <person name="Sato A."/>
            <person name="Lyhne E.K."/>
            <person name="Kogle M.E."/>
            <person name="Wiebenga A."/>
            <person name="Kun R.S."/>
            <person name="Lubbers R.J."/>
            <person name="Makela M.R."/>
            <person name="Barry K."/>
            <person name="Chovatia M."/>
            <person name="Clum A."/>
            <person name="Daum C."/>
            <person name="Haridas S."/>
            <person name="He G."/>
            <person name="LaButti K."/>
            <person name="Lipzen A."/>
            <person name="Mondo S."/>
            <person name="Riley R."/>
            <person name="Salamov A."/>
            <person name="Simmons B.A."/>
            <person name="Magnuson J.K."/>
            <person name="Henrissat B."/>
            <person name="Mortensen U.H."/>
            <person name="Larsen T.O."/>
            <person name="Devries R.P."/>
            <person name="Grigoriev I.V."/>
            <person name="Machida M."/>
            <person name="Baker S.E."/>
            <person name="Andersen M.R."/>
        </authorList>
    </citation>
    <scope>NUCLEOTIDE SEQUENCE [LARGE SCALE GENOMIC DNA]</scope>
    <source>
        <strain evidence="6 7">CBS 117625</strain>
    </source>
</reference>
<keyword evidence="7" id="KW-1185">Reference proteome</keyword>
<keyword evidence="1" id="KW-0805">Transcription regulation</keyword>
<keyword evidence="3" id="KW-0804">Transcription</keyword>
<feature type="domain" description="Zn(2)-C6 fungal-type" evidence="5">
    <location>
        <begin position="14"/>
        <end position="51"/>
    </location>
</feature>
<dbReference type="Proteomes" id="UP000325672">
    <property type="component" value="Unassembled WGS sequence"/>
</dbReference>
<evidence type="ECO:0000259" key="5">
    <source>
        <dbReference type="PROSITE" id="PS50048"/>
    </source>
</evidence>
<dbReference type="EMBL" id="ML743567">
    <property type="protein sequence ID" value="KAE8139134.1"/>
    <property type="molecule type" value="Genomic_DNA"/>
</dbReference>
<gene>
    <name evidence="6" type="ORF">BDV38DRAFT_53801</name>
</gene>
<dbReference type="OrthoDB" id="5958943at2759"/>
<dbReference type="GeneID" id="43647722"/>
<dbReference type="RefSeq" id="XP_031915197.1">
    <property type="nucleotide sequence ID" value="XM_032063512.1"/>
</dbReference>
<keyword evidence="2" id="KW-0238">DNA-binding</keyword>
<dbReference type="AlphaFoldDB" id="A0A5N6T0P2"/>
<organism evidence="6 7">
    <name type="scientific">Aspergillus pseudotamarii</name>
    <dbReference type="NCBI Taxonomy" id="132259"/>
    <lineage>
        <taxon>Eukaryota</taxon>
        <taxon>Fungi</taxon>
        <taxon>Dikarya</taxon>
        <taxon>Ascomycota</taxon>
        <taxon>Pezizomycotina</taxon>
        <taxon>Eurotiomycetes</taxon>
        <taxon>Eurotiomycetidae</taxon>
        <taxon>Eurotiales</taxon>
        <taxon>Aspergillaceae</taxon>
        <taxon>Aspergillus</taxon>
        <taxon>Aspergillus subgen. Circumdati</taxon>
    </lineage>
</organism>
<dbReference type="SMART" id="SM00066">
    <property type="entry name" value="GAL4"/>
    <property type="match status" value="1"/>
</dbReference>
<protein>
    <recommendedName>
        <fullName evidence="5">Zn(2)-C6 fungal-type domain-containing protein</fullName>
    </recommendedName>
</protein>
<dbReference type="GO" id="GO:0003677">
    <property type="term" value="F:DNA binding"/>
    <property type="evidence" value="ECO:0007669"/>
    <property type="project" value="UniProtKB-KW"/>
</dbReference>
<dbReference type="SUPFAM" id="SSF57701">
    <property type="entry name" value="Zn2/Cys6 DNA-binding domain"/>
    <property type="match status" value="1"/>
</dbReference>
<name>A0A5N6T0P2_ASPPS</name>
<dbReference type="InterPro" id="IPR001138">
    <property type="entry name" value="Zn2Cys6_DnaBD"/>
</dbReference>
<evidence type="ECO:0000256" key="2">
    <source>
        <dbReference type="ARBA" id="ARBA00023125"/>
    </source>
</evidence>
<dbReference type="InterPro" id="IPR036864">
    <property type="entry name" value="Zn2-C6_fun-type_DNA-bd_sf"/>
</dbReference>
<accession>A0A5N6T0P2</accession>
<evidence type="ECO:0000256" key="3">
    <source>
        <dbReference type="ARBA" id="ARBA00023163"/>
    </source>
</evidence>
<evidence type="ECO:0000256" key="1">
    <source>
        <dbReference type="ARBA" id="ARBA00023015"/>
    </source>
</evidence>
<keyword evidence="4" id="KW-0539">Nucleus</keyword>
<evidence type="ECO:0000313" key="6">
    <source>
        <dbReference type="EMBL" id="KAE8139134.1"/>
    </source>
</evidence>